<evidence type="ECO:0000256" key="1">
    <source>
        <dbReference type="ARBA" id="ARBA00010641"/>
    </source>
</evidence>
<evidence type="ECO:0000313" key="7">
    <source>
        <dbReference type="EMBL" id="QIG45756.1"/>
    </source>
</evidence>
<dbReference type="PANTHER" id="PTHR43133:SF51">
    <property type="entry name" value="RNA POLYMERASE SIGMA FACTOR"/>
    <property type="match status" value="1"/>
</dbReference>
<dbReference type="InterPro" id="IPR036388">
    <property type="entry name" value="WH-like_DNA-bd_sf"/>
</dbReference>
<keyword evidence="4" id="KW-0804">Transcription</keyword>
<dbReference type="InterPro" id="IPR039425">
    <property type="entry name" value="RNA_pol_sigma-70-like"/>
</dbReference>
<dbReference type="InterPro" id="IPR014284">
    <property type="entry name" value="RNA_pol_sigma-70_dom"/>
</dbReference>
<evidence type="ECO:0000256" key="4">
    <source>
        <dbReference type="ARBA" id="ARBA00023163"/>
    </source>
</evidence>
<protein>
    <submittedName>
        <fullName evidence="7">RNA polymerase sigma factor</fullName>
    </submittedName>
</protein>
<evidence type="ECO:0000259" key="6">
    <source>
        <dbReference type="Pfam" id="PF08281"/>
    </source>
</evidence>
<dbReference type="InterPro" id="IPR013325">
    <property type="entry name" value="RNA_pol_sigma_r2"/>
</dbReference>
<evidence type="ECO:0000256" key="2">
    <source>
        <dbReference type="ARBA" id="ARBA00023015"/>
    </source>
</evidence>
<evidence type="ECO:0000313" key="8">
    <source>
        <dbReference type="Proteomes" id="UP000502996"/>
    </source>
</evidence>
<dbReference type="AlphaFoldDB" id="A0A6G6WKM9"/>
<dbReference type="GO" id="GO:0016987">
    <property type="term" value="F:sigma factor activity"/>
    <property type="evidence" value="ECO:0007669"/>
    <property type="project" value="UniProtKB-KW"/>
</dbReference>
<dbReference type="Pfam" id="PF04542">
    <property type="entry name" value="Sigma70_r2"/>
    <property type="match status" value="1"/>
</dbReference>
<dbReference type="PANTHER" id="PTHR43133">
    <property type="entry name" value="RNA POLYMERASE ECF-TYPE SIGMA FACTO"/>
    <property type="match status" value="1"/>
</dbReference>
<evidence type="ECO:0000259" key="5">
    <source>
        <dbReference type="Pfam" id="PF04542"/>
    </source>
</evidence>
<dbReference type="SUPFAM" id="SSF88946">
    <property type="entry name" value="Sigma2 domain of RNA polymerase sigma factors"/>
    <property type="match status" value="1"/>
</dbReference>
<keyword evidence="2" id="KW-0805">Transcription regulation</keyword>
<dbReference type="GO" id="GO:0006352">
    <property type="term" value="P:DNA-templated transcription initiation"/>
    <property type="evidence" value="ECO:0007669"/>
    <property type="project" value="InterPro"/>
</dbReference>
<evidence type="ECO:0000256" key="3">
    <source>
        <dbReference type="ARBA" id="ARBA00023082"/>
    </source>
</evidence>
<dbReference type="Gene3D" id="1.10.10.10">
    <property type="entry name" value="Winged helix-like DNA-binding domain superfamily/Winged helix DNA-binding domain"/>
    <property type="match status" value="1"/>
</dbReference>
<dbReference type="Gene3D" id="1.10.1740.10">
    <property type="match status" value="1"/>
</dbReference>
<dbReference type="SUPFAM" id="SSF88659">
    <property type="entry name" value="Sigma3 and sigma4 domains of RNA polymerase sigma factors"/>
    <property type="match status" value="1"/>
</dbReference>
<keyword evidence="3" id="KW-0731">Sigma factor</keyword>
<sequence length="185" mass="21132">MRARPDATDRALIRAARLGDDLAFRQIVDRYGPQMYRYAVRLVGGSESDAAEAVQEAFISAWRGLDAFRGESSLRTWLFRLVHRRAVDLQRKRKPTPVTDEALTGLVAPAVDNALQHVLDEELLHELQAALNELPWQQRAAWLLREVEEHSYEEIGEALGVPVSSVRGLLHRGRRTLAERMSRWR</sequence>
<dbReference type="KEGG" id="nano:G5V58_04675"/>
<organism evidence="7 8">
    <name type="scientific">Nocardioides anomalus</name>
    <dbReference type="NCBI Taxonomy" id="2712223"/>
    <lineage>
        <taxon>Bacteria</taxon>
        <taxon>Bacillati</taxon>
        <taxon>Actinomycetota</taxon>
        <taxon>Actinomycetes</taxon>
        <taxon>Propionibacteriales</taxon>
        <taxon>Nocardioidaceae</taxon>
        <taxon>Nocardioides</taxon>
    </lineage>
</organism>
<dbReference type="EMBL" id="CP049257">
    <property type="protein sequence ID" value="QIG45756.1"/>
    <property type="molecule type" value="Genomic_DNA"/>
</dbReference>
<dbReference type="GO" id="GO:0003677">
    <property type="term" value="F:DNA binding"/>
    <property type="evidence" value="ECO:0007669"/>
    <property type="project" value="InterPro"/>
</dbReference>
<dbReference type="InterPro" id="IPR013249">
    <property type="entry name" value="RNA_pol_sigma70_r4_t2"/>
</dbReference>
<dbReference type="InterPro" id="IPR013324">
    <property type="entry name" value="RNA_pol_sigma_r3/r4-like"/>
</dbReference>
<gene>
    <name evidence="7" type="ORF">G5V58_04675</name>
</gene>
<reference evidence="7 8" key="1">
    <citation type="submission" date="2020-02" db="EMBL/GenBank/DDBJ databases">
        <title>Full genome sequence of Nocardioides sp. R-3366.</title>
        <authorList>
            <person name="Im W.-T."/>
        </authorList>
    </citation>
    <scope>NUCLEOTIDE SEQUENCE [LARGE SCALE GENOMIC DNA]</scope>
    <source>
        <strain evidence="7 8">R-3366</strain>
    </source>
</reference>
<dbReference type="Proteomes" id="UP000502996">
    <property type="component" value="Chromosome"/>
</dbReference>
<dbReference type="Pfam" id="PF08281">
    <property type="entry name" value="Sigma70_r4_2"/>
    <property type="match status" value="1"/>
</dbReference>
<proteinExistence type="inferred from homology"/>
<accession>A0A6G6WKM9</accession>
<dbReference type="InterPro" id="IPR007627">
    <property type="entry name" value="RNA_pol_sigma70_r2"/>
</dbReference>
<dbReference type="CDD" id="cd06171">
    <property type="entry name" value="Sigma70_r4"/>
    <property type="match status" value="1"/>
</dbReference>
<feature type="domain" description="RNA polymerase sigma factor 70 region 4 type 2" evidence="6">
    <location>
        <begin position="125"/>
        <end position="177"/>
    </location>
</feature>
<name>A0A6G6WKM9_9ACTN</name>
<comment type="similarity">
    <text evidence="1">Belongs to the sigma-70 factor family. ECF subfamily.</text>
</comment>
<feature type="domain" description="RNA polymerase sigma-70 region 2" evidence="5">
    <location>
        <begin position="28"/>
        <end position="94"/>
    </location>
</feature>
<keyword evidence="8" id="KW-1185">Reference proteome</keyword>
<dbReference type="NCBIfam" id="TIGR02937">
    <property type="entry name" value="sigma70-ECF"/>
    <property type="match status" value="1"/>
</dbReference>